<sequence>MDPAFARCAVYCPAFRRRPAGVPTANADKTSASEPDVEQKRAAYAALADVLANDAARQELIDQLRKAAATPPPDSTPTLTAAGGERRDHRAGRTSRRSAGNMAMSSHRAFPVVAQYYRLAA</sequence>
<protein>
    <submittedName>
        <fullName evidence="2">Potassium efflux system KefA protein / Small-conductance mechanosensitive channel</fullName>
    </submittedName>
</protein>
<dbReference type="EMBL" id="UAWN01000013">
    <property type="protein sequence ID" value="SQC38665.1"/>
    <property type="molecule type" value="Genomic_DNA"/>
</dbReference>
<dbReference type="Proteomes" id="UP000251088">
    <property type="component" value="Unassembled WGS sequence"/>
</dbReference>
<dbReference type="AlphaFoldDB" id="A0A2X3EXJ2"/>
<proteinExistence type="predicted"/>
<evidence type="ECO:0000313" key="3">
    <source>
        <dbReference type="Proteomes" id="UP000251088"/>
    </source>
</evidence>
<evidence type="ECO:0000313" key="2">
    <source>
        <dbReference type="EMBL" id="SQC38665.1"/>
    </source>
</evidence>
<gene>
    <name evidence="2" type="ORF">NCTC9128_04806</name>
</gene>
<name>A0A2X3EXJ2_KLEPN</name>
<reference evidence="2 3" key="1">
    <citation type="submission" date="2018-06" db="EMBL/GenBank/DDBJ databases">
        <authorList>
            <consortium name="Pathogen Informatics"/>
            <person name="Doyle S."/>
        </authorList>
    </citation>
    <scope>NUCLEOTIDE SEQUENCE [LARGE SCALE GENOMIC DNA]</scope>
    <source>
        <strain evidence="2 3">NCTC9128</strain>
    </source>
</reference>
<organism evidence="2 3">
    <name type="scientific">Klebsiella pneumoniae</name>
    <dbReference type="NCBI Taxonomy" id="573"/>
    <lineage>
        <taxon>Bacteria</taxon>
        <taxon>Pseudomonadati</taxon>
        <taxon>Pseudomonadota</taxon>
        <taxon>Gammaproteobacteria</taxon>
        <taxon>Enterobacterales</taxon>
        <taxon>Enterobacteriaceae</taxon>
        <taxon>Klebsiella/Raoultella group</taxon>
        <taxon>Klebsiella</taxon>
        <taxon>Klebsiella pneumoniae complex</taxon>
    </lineage>
</organism>
<evidence type="ECO:0000256" key="1">
    <source>
        <dbReference type="SAM" id="MobiDB-lite"/>
    </source>
</evidence>
<feature type="region of interest" description="Disordered" evidence="1">
    <location>
        <begin position="65"/>
        <end position="105"/>
    </location>
</feature>
<accession>A0A2X3EXJ2</accession>